<comment type="caution">
    <text evidence="8">The sequence shown here is derived from an EMBL/GenBank/DDBJ whole genome shotgun (WGS) entry which is preliminary data.</text>
</comment>
<evidence type="ECO:0000256" key="4">
    <source>
        <dbReference type="ARBA" id="ARBA00023163"/>
    </source>
</evidence>
<keyword evidence="5" id="KW-0539">Nucleus</keyword>
<dbReference type="GO" id="GO:0043565">
    <property type="term" value="F:sequence-specific DNA binding"/>
    <property type="evidence" value="ECO:0007669"/>
    <property type="project" value="TreeGrafter"/>
</dbReference>
<dbReference type="GO" id="GO:0005634">
    <property type="term" value="C:nucleus"/>
    <property type="evidence" value="ECO:0007669"/>
    <property type="project" value="UniProtKB-SubCell"/>
</dbReference>
<keyword evidence="2" id="KW-0805">Transcription regulation</keyword>
<feature type="compositionally biased region" description="Basic and acidic residues" evidence="6">
    <location>
        <begin position="99"/>
        <end position="112"/>
    </location>
</feature>
<dbReference type="Proteomes" id="UP001187471">
    <property type="component" value="Unassembled WGS sequence"/>
</dbReference>
<protein>
    <recommendedName>
        <fullName evidence="7">TCP domain-containing protein</fullName>
    </recommendedName>
</protein>
<accession>A0AA88UPL3</accession>
<dbReference type="AlphaFoldDB" id="A0AA88UPL3"/>
<dbReference type="GO" id="GO:0003700">
    <property type="term" value="F:DNA-binding transcription factor activity"/>
    <property type="evidence" value="ECO:0007669"/>
    <property type="project" value="InterPro"/>
</dbReference>
<dbReference type="PROSITE" id="PS51369">
    <property type="entry name" value="TCP"/>
    <property type="match status" value="1"/>
</dbReference>
<name>A0AA88UPL3_9ASTE</name>
<evidence type="ECO:0000256" key="5">
    <source>
        <dbReference type="ARBA" id="ARBA00023242"/>
    </source>
</evidence>
<feature type="region of interest" description="Disordered" evidence="6">
    <location>
        <begin position="88"/>
        <end position="121"/>
    </location>
</feature>
<keyword evidence="4" id="KW-0804">Transcription</keyword>
<keyword evidence="3" id="KW-0238">DNA-binding</keyword>
<comment type="subcellular location">
    <subcellularLocation>
        <location evidence="1">Nucleus</location>
    </subcellularLocation>
</comment>
<evidence type="ECO:0000259" key="7">
    <source>
        <dbReference type="PROSITE" id="PS51369"/>
    </source>
</evidence>
<dbReference type="PANTHER" id="PTHR31072">
    <property type="entry name" value="TRANSCRIPTION FACTOR TCP4-RELATED"/>
    <property type="match status" value="1"/>
</dbReference>
<reference evidence="8" key="1">
    <citation type="submission" date="2022-12" db="EMBL/GenBank/DDBJ databases">
        <title>Draft genome assemblies for two species of Escallonia (Escalloniales).</title>
        <authorList>
            <person name="Chanderbali A."/>
            <person name="Dervinis C."/>
            <person name="Anghel I."/>
            <person name="Soltis D."/>
            <person name="Soltis P."/>
            <person name="Zapata F."/>
        </authorList>
    </citation>
    <scope>NUCLEOTIDE SEQUENCE</scope>
    <source>
        <strain evidence="8">UCBG92.1500</strain>
        <tissue evidence="8">Leaf</tissue>
    </source>
</reference>
<dbReference type="EMBL" id="JAVXUO010000825">
    <property type="protein sequence ID" value="KAK2988798.1"/>
    <property type="molecule type" value="Genomic_DNA"/>
</dbReference>
<feature type="region of interest" description="Disordered" evidence="6">
    <location>
        <begin position="1"/>
        <end position="33"/>
    </location>
</feature>
<keyword evidence="9" id="KW-1185">Reference proteome</keyword>
<dbReference type="Pfam" id="PF03634">
    <property type="entry name" value="TCP"/>
    <property type="match status" value="1"/>
</dbReference>
<dbReference type="InterPro" id="IPR005333">
    <property type="entry name" value="Transcription_factor_TCP"/>
</dbReference>
<gene>
    <name evidence="8" type="ORF">RJ640_004100</name>
</gene>
<evidence type="ECO:0000256" key="3">
    <source>
        <dbReference type="ARBA" id="ARBA00023125"/>
    </source>
</evidence>
<evidence type="ECO:0000313" key="8">
    <source>
        <dbReference type="EMBL" id="KAK2988798.1"/>
    </source>
</evidence>
<feature type="compositionally biased region" description="Basic residues" evidence="6">
    <location>
        <begin position="18"/>
        <end position="28"/>
    </location>
</feature>
<evidence type="ECO:0000256" key="1">
    <source>
        <dbReference type="ARBA" id="ARBA00004123"/>
    </source>
</evidence>
<dbReference type="PANTHER" id="PTHR31072:SF170">
    <property type="entry name" value="TRANSCRIPTION FACTOR TCP15-RELATED"/>
    <property type="match status" value="1"/>
</dbReference>
<evidence type="ECO:0000256" key="6">
    <source>
        <dbReference type="SAM" id="MobiDB-lite"/>
    </source>
</evidence>
<organism evidence="8 9">
    <name type="scientific">Escallonia rubra</name>
    <dbReference type="NCBI Taxonomy" id="112253"/>
    <lineage>
        <taxon>Eukaryota</taxon>
        <taxon>Viridiplantae</taxon>
        <taxon>Streptophyta</taxon>
        <taxon>Embryophyta</taxon>
        <taxon>Tracheophyta</taxon>
        <taxon>Spermatophyta</taxon>
        <taxon>Magnoliopsida</taxon>
        <taxon>eudicotyledons</taxon>
        <taxon>Gunneridae</taxon>
        <taxon>Pentapetalae</taxon>
        <taxon>asterids</taxon>
        <taxon>campanulids</taxon>
        <taxon>Escalloniales</taxon>
        <taxon>Escalloniaceae</taxon>
        <taxon>Escallonia</taxon>
    </lineage>
</organism>
<dbReference type="InterPro" id="IPR017887">
    <property type="entry name" value="TF_TCP_subgr"/>
</dbReference>
<sequence length="211" mass="22768">MALPKVKREKISGEVSSKHPKAKPKNLKRSGDGCRIRLKDDSAKCLFQLKDVLGHHSAGDTVKWLLIQAEPAIKAAFSMVSPSPRPTLAEHASVMSPTYEDKHSPDLMESKTSDSSGASSKFKPGLPEFNYEKNSISEEDFVETGLVLVLSLLLTAAINQDEDAVAEEHLDAANAATAVQVTPEYLSEGVAVVDLELEGLSSILCLYVGTF</sequence>
<evidence type="ECO:0000256" key="2">
    <source>
        <dbReference type="ARBA" id="ARBA00023015"/>
    </source>
</evidence>
<proteinExistence type="predicted"/>
<feature type="domain" description="TCP" evidence="7">
    <location>
        <begin position="22"/>
        <end position="76"/>
    </location>
</feature>
<evidence type="ECO:0000313" key="9">
    <source>
        <dbReference type="Proteomes" id="UP001187471"/>
    </source>
</evidence>